<comment type="cofactor">
    <cofactor evidence="1">
        <name>pyridoxal 5'-phosphate</name>
        <dbReference type="ChEBI" id="CHEBI:597326"/>
    </cofactor>
</comment>
<dbReference type="Pfam" id="PF01276">
    <property type="entry name" value="OKR_DC_1"/>
    <property type="match status" value="1"/>
</dbReference>
<feature type="domain" description="Orn/Lys/Arg decarboxylases family 1 pyridoxal-P attachment site" evidence="6">
    <location>
        <begin position="8"/>
        <end position="311"/>
    </location>
</feature>
<dbReference type="GO" id="GO:0016831">
    <property type="term" value="F:carboxy-lyase activity"/>
    <property type="evidence" value="ECO:0007669"/>
    <property type="project" value="UniProtKB-KW"/>
</dbReference>
<evidence type="ECO:0000256" key="3">
    <source>
        <dbReference type="ARBA" id="ARBA00022793"/>
    </source>
</evidence>
<keyword evidence="10" id="KW-1185">Reference proteome</keyword>
<dbReference type="RefSeq" id="WP_080862606.1">
    <property type="nucleotide sequence ID" value="NZ_JACIDF010000015.1"/>
</dbReference>
<sequence>MSYQQQETPLYTALKKHFSAHPISFHVPGHKYGNVFLNESKNHYKHLLRIDVTELNGLDDLHQPESVIAAAQRLTAELYGVDETFFLINGSTVGNLAMIFATCEENEPVIVQRNCHKSIIHALQLVGAVPVFLSPQFDDEVKVASYVSNEAIKQAIEAYPNAKALILTNPNYYGMAVDLKEAVSMAHRYGIPVLVDEAHGAHFILGDPFPSTAITYGADVVVQSAHKTLPAMTMGSYLHVNSSLVDIEKLHHFLRIFQSSSPSYPIMASLDLARSYLAHLSIEEIGHIQAQVSLFKKALNGIEGIAVVESTDPCVMTDLLKITVQTRSSLSGYELQRCLEQAGIFTELADPLNVLFVYPLALFENLEEIIEKIKKAFSGLHRCDRSLDSVSPISFAAASEVIPYSSLKKRNRKFVHVEQAEGLIAAETIIPYPPGIPLLIIGEIINGEHIASLLELRQYGSHFQGGKRLDFHQIEVFE</sequence>
<comment type="caution">
    <text evidence="9">The sequence shown here is derived from an EMBL/GenBank/DDBJ whole genome shotgun (WGS) entry which is preliminary data.</text>
</comment>
<dbReference type="PANTHER" id="PTHR43277">
    <property type="entry name" value="ARGININE DECARBOXYLASE"/>
    <property type="match status" value="1"/>
</dbReference>
<organism evidence="9 11">
    <name type="scientific">Anoxybacteroides rupiense</name>
    <dbReference type="NCBI Taxonomy" id="311460"/>
    <lineage>
        <taxon>Bacteria</taxon>
        <taxon>Bacillati</taxon>
        <taxon>Bacillota</taxon>
        <taxon>Bacilli</taxon>
        <taxon>Bacillales</taxon>
        <taxon>Anoxybacillaceae</taxon>
        <taxon>Anoxybacteroides</taxon>
    </lineage>
</organism>
<name>A0ABD5IWE3_9BACL</name>
<evidence type="ECO:0000313" key="9">
    <source>
        <dbReference type="EMBL" id="MED5052653.1"/>
    </source>
</evidence>
<dbReference type="SUPFAM" id="SSF53383">
    <property type="entry name" value="PLP-dependent transferases"/>
    <property type="match status" value="1"/>
</dbReference>
<evidence type="ECO:0000313" key="10">
    <source>
        <dbReference type="Proteomes" id="UP001213979"/>
    </source>
</evidence>
<feature type="domain" description="Orn/Lys/Arg decarboxylase C-terminal" evidence="7">
    <location>
        <begin position="404"/>
        <end position="465"/>
    </location>
</feature>
<dbReference type="InterPro" id="IPR052357">
    <property type="entry name" value="Orn_Lys_Arg_decarboxylase-I"/>
</dbReference>
<keyword evidence="5" id="KW-0456">Lyase</keyword>
<keyword evidence="3" id="KW-0210">Decarboxylase</keyword>
<comment type="similarity">
    <text evidence="2">Belongs to the Orn/Lys/Arg decarboxylase class-I family.</text>
</comment>
<dbReference type="EMBL" id="JARTLI010000028">
    <property type="protein sequence ID" value="MED5052653.1"/>
    <property type="molecule type" value="Genomic_DNA"/>
</dbReference>
<evidence type="ECO:0000313" key="11">
    <source>
        <dbReference type="Proteomes" id="UP001339962"/>
    </source>
</evidence>
<keyword evidence="9" id="KW-0808">Transferase</keyword>
<proteinExistence type="inferred from homology"/>
<evidence type="ECO:0000313" key="8">
    <source>
        <dbReference type="EMBL" id="MDE8565421.1"/>
    </source>
</evidence>
<dbReference type="Gene3D" id="3.40.640.10">
    <property type="entry name" value="Type I PLP-dependent aspartate aminotransferase-like (Major domain)"/>
    <property type="match status" value="1"/>
</dbReference>
<reference evidence="8 10" key="1">
    <citation type="submission" date="2023-01" db="EMBL/GenBank/DDBJ databases">
        <title>Genome-based reclassification of Anoxybacillus geothermalis as a later heterotypic synonym of Anoxybacillus rupiensis.</title>
        <authorList>
            <person name="Inan Bektas K."/>
            <person name="Canakci S."/>
            <person name="Belduz A.A."/>
            <person name="Guler H.H."/>
        </authorList>
    </citation>
    <scope>NUCLEOTIDE SEQUENCE [LARGE SCALE GENOMIC DNA]</scope>
    <source>
        <strain evidence="8 10">DSM 17127</strain>
    </source>
</reference>
<dbReference type="InterPro" id="IPR036633">
    <property type="entry name" value="Prn/Lys/Arg_de-COase_C_sf"/>
</dbReference>
<dbReference type="PANTHER" id="PTHR43277:SF3">
    <property type="entry name" value="DECARBOXYLASE, PUTATIVE-RELATED"/>
    <property type="match status" value="1"/>
</dbReference>
<evidence type="ECO:0000256" key="4">
    <source>
        <dbReference type="ARBA" id="ARBA00022898"/>
    </source>
</evidence>
<reference evidence="9 11" key="2">
    <citation type="submission" date="2023-03" db="EMBL/GenBank/DDBJ databases">
        <title>Bacillus Genome Sequencing.</title>
        <authorList>
            <person name="Dunlap C."/>
        </authorList>
    </citation>
    <scope>NUCLEOTIDE SEQUENCE [LARGE SCALE GENOMIC DNA]</scope>
    <source>
        <strain evidence="9 11">NRS-38</strain>
    </source>
</reference>
<dbReference type="SUPFAM" id="SSF55904">
    <property type="entry name" value="Ornithine decarboxylase C-terminal domain"/>
    <property type="match status" value="1"/>
</dbReference>
<evidence type="ECO:0000256" key="2">
    <source>
        <dbReference type="ARBA" id="ARBA00010671"/>
    </source>
</evidence>
<keyword evidence="9" id="KW-0032">Aminotransferase</keyword>
<dbReference type="Pfam" id="PF03711">
    <property type="entry name" value="OKR_DC_1_C"/>
    <property type="match status" value="1"/>
</dbReference>
<dbReference type="AlphaFoldDB" id="A0ABD5IWE3"/>
<dbReference type="GO" id="GO:0008483">
    <property type="term" value="F:transaminase activity"/>
    <property type="evidence" value="ECO:0007669"/>
    <property type="project" value="UniProtKB-KW"/>
</dbReference>
<evidence type="ECO:0000256" key="5">
    <source>
        <dbReference type="ARBA" id="ARBA00023239"/>
    </source>
</evidence>
<evidence type="ECO:0000259" key="6">
    <source>
        <dbReference type="Pfam" id="PF01276"/>
    </source>
</evidence>
<dbReference type="CDD" id="cd00615">
    <property type="entry name" value="Orn_deC_like"/>
    <property type="match status" value="1"/>
</dbReference>
<protein>
    <submittedName>
        <fullName evidence="9">Aminotransferase class I/II-fold pyridoxal phosphate-dependent enzyme</fullName>
    </submittedName>
</protein>
<dbReference type="Proteomes" id="UP001339962">
    <property type="component" value="Unassembled WGS sequence"/>
</dbReference>
<evidence type="ECO:0000256" key="1">
    <source>
        <dbReference type="ARBA" id="ARBA00001933"/>
    </source>
</evidence>
<dbReference type="InterPro" id="IPR015421">
    <property type="entry name" value="PyrdxlP-dep_Trfase_major"/>
</dbReference>
<keyword evidence="4" id="KW-0663">Pyridoxal phosphate</keyword>
<accession>A0ABD5IWE3</accession>
<evidence type="ECO:0000259" key="7">
    <source>
        <dbReference type="Pfam" id="PF03711"/>
    </source>
</evidence>
<dbReference type="Gene3D" id="3.90.105.10">
    <property type="entry name" value="Molybdopterin biosynthesis moea protein, domain 2"/>
    <property type="match status" value="1"/>
</dbReference>
<dbReference type="InterPro" id="IPR000310">
    <property type="entry name" value="Orn/Lys/Arg_deCO2ase_major_dom"/>
</dbReference>
<dbReference type="InterPro" id="IPR015424">
    <property type="entry name" value="PyrdxlP-dep_Trfase"/>
</dbReference>
<dbReference type="InterPro" id="IPR008286">
    <property type="entry name" value="Prn/Lys/Arg_de-COase_C"/>
</dbReference>
<dbReference type="EMBL" id="JAQOTG010000022">
    <property type="protein sequence ID" value="MDE8565421.1"/>
    <property type="molecule type" value="Genomic_DNA"/>
</dbReference>
<dbReference type="Proteomes" id="UP001213979">
    <property type="component" value="Unassembled WGS sequence"/>
</dbReference>
<gene>
    <name evidence="9" type="ORF">P9850_12580</name>
    <name evidence="8" type="ORF">PNH38_16350</name>
</gene>